<dbReference type="EMBL" id="JAUSZV010000003">
    <property type="protein sequence ID" value="MDQ0904496.1"/>
    <property type="molecule type" value="Genomic_DNA"/>
</dbReference>
<protein>
    <recommendedName>
        <fullName evidence="3">Transcriptional regulator</fullName>
    </recommendedName>
</protein>
<evidence type="ECO:0000313" key="1">
    <source>
        <dbReference type="EMBL" id="MDQ0904496.1"/>
    </source>
</evidence>
<evidence type="ECO:0000313" key="2">
    <source>
        <dbReference type="Proteomes" id="UP001234216"/>
    </source>
</evidence>
<evidence type="ECO:0008006" key="3">
    <source>
        <dbReference type="Google" id="ProtNLM"/>
    </source>
</evidence>
<comment type="caution">
    <text evidence="1">The sequence shown here is derived from an EMBL/GenBank/DDBJ whole genome shotgun (WGS) entry which is preliminary data.</text>
</comment>
<accession>A0AAW8F5H5</accession>
<gene>
    <name evidence="1" type="ORF">QFZ22_000481</name>
</gene>
<dbReference type="AlphaFoldDB" id="A0AAW8F5H5"/>
<sequence length="34" mass="3708">MPHWPYMKAVDDALTARGIPPGTVRAGHHGLKRA</sequence>
<name>A0AAW8F5H5_9ACTN</name>
<reference evidence="1" key="1">
    <citation type="submission" date="2023-07" db="EMBL/GenBank/DDBJ databases">
        <title>Comparative genomics of wheat-associated soil bacteria to identify genetic determinants of phenazine resistance.</title>
        <authorList>
            <person name="Mouncey N."/>
        </authorList>
    </citation>
    <scope>NUCLEOTIDE SEQUENCE</scope>
    <source>
        <strain evidence="1">V4I22</strain>
    </source>
</reference>
<dbReference type="Proteomes" id="UP001234216">
    <property type="component" value="Unassembled WGS sequence"/>
</dbReference>
<organism evidence="1 2">
    <name type="scientific">Streptomyces canus</name>
    <dbReference type="NCBI Taxonomy" id="58343"/>
    <lineage>
        <taxon>Bacteria</taxon>
        <taxon>Bacillati</taxon>
        <taxon>Actinomycetota</taxon>
        <taxon>Actinomycetes</taxon>
        <taxon>Kitasatosporales</taxon>
        <taxon>Streptomycetaceae</taxon>
        <taxon>Streptomyces</taxon>
        <taxon>Streptomyces aurantiacus group</taxon>
    </lineage>
</organism>
<proteinExistence type="predicted"/>